<reference evidence="1" key="1">
    <citation type="journal article" date="2014" name="Int. J. Syst. Evol. Microbiol.">
        <title>Complete genome sequence of Corynebacterium casei LMG S-19264T (=DSM 44701T), isolated from a smear-ripened cheese.</title>
        <authorList>
            <consortium name="US DOE Joint Genome Institute (JGI-PGF)"/>
            <person name="Walter F."/>
            <person name="Albersmeier A."/>
            <person name="Kalinowski J."/>
            <person name="Ruckert C."/>
        </authorList>
    </citation>
    <scope>NUCLEOTIDE SEQUENCE</scope>
    <source>
        <strain evidence="1">CGMCC 4.7308</strain>
    </source>
</reference>
<dbReference type="PANTHER" id="PTHR13812:SF19">
    <property type="entry name" value="KETIMINE REDUCTASE MU-CRYSTALLIN"/>
    <property type="match status" value="1"/>
</dbReference>
<accession>A0A917WN36</accession>
<dbReference type="InterPro" id="IPR023401">
    <property type="entry name" value="ODC_N"/>
</dbReference>
<dbReference type="SUPFAM" id="SSF51735">
    <property type="entry name" value="NAD(P)-binding Rossmann-fold domains"/>
    <property type="match status" value="1"/>
</dbReference>
<dbReference type="Proteomes" id="UP000655208">
    <property type="component" value="Unassembled WGS sequence"/>
</dbReference>
<dbReference type="RefSeq" id="WP_229674686.1">
    <property type="nucleotide sequence ID" value="NZ_BMNA01000016.1"/>
</dbReference>
<dbReference type="Gene3D" id="3.30.1780.10">
    <property type="entry name" value="ornithine cyclodeaminase, domain 1"/>
    <property type="match status" value="1"/>
</dbReference>
<evidence type="ECO:0000313" key="1">
    <source>
        <dbReference type="EMBL" id="GGM16343.1"/>
    </source>
</evidence>
<name>A0A917WN36_9ACTN</name>
<dbReference type="Gene3D" id="3.40.50.720">
    <property type="entry name" value="NAD(P)-binding Rossmann-like Domain"/>
    <property type="match status" value="1"/>
</dbReference>
<gene>
    <name evidence="1" type="ORF">GCM10011594_40540</name>
</gene>
<keyword evidence="2" id="KW-1185">Reference proteome</keyword>
<comment type="caution">
    <text evidence="1">The sequence shown here is derived from an EMBL/GenBank/DDBJ whole genome shotgun (WGS) entry which is preliminary data.</text>
</comment>
<reference evidence="1" key="2">
    <citation type="submission" date="2020-09" db="EMBL/GenBank/DDBJ databases">
        <authorList>
            <person name="Sun Q."/>
            <person name="Zhou Y."/>
        </authorList>
    </citation>
    <scope>NUCLEOTIDE SEQUENCE</scope>
    <source>
        <strain evidence="1">CGMCC 4.7308</strain>
    </source>
</reference>
<proteinExistence type="predicted"/>
<dbReference type="InterPro" id="IPR003462">
    <property type="entry name" value="ODC_Mu_crystall"/>
</dbReference>
<dbReference type="AlphaFoldDB" id="A0A917WN36"/>
<organism evidence="1 2">
    <name type="scientific">Nakamurella endophytica</name>
    <dbReference type="NCBI Taxonomy" id="1748367"/>
    <lineage>
        <taxon>Bacteria</taxon>
        <taxon>Bacillati</taxon>
        <taxon>Actinomycetota</taxon>
        <taxon>Actinomycetes</taxon>
        <taxon>Nakamurellales</taxon>
        <taxon>Nakamurellaceae</taxon>
        <taxon>Nakamurella</taxon>
    </lineage>
</organism>
<evidence type="ECO:0000313" key="2">
    <source>
        <dbReference type="Proteomes" id="UP000655208"/>
    </source>
</evidence>
<dbReference type="InterPro" id="IPR036291">
    <property type="entry name" value="NAD(P)-bd_dom_sf"/>
</dbReference>
<sequence>MTGAAVPSLDAAATAELLPWPAVLADLERASGDAATTTTPPRMAVPAPGGEFLVMPSVSDRWAGVKISAVGDGHDPALPRIQSTYTVFDAVTLTPQAHLDGAVLTLRRTAGLSALAVRLLGAQSDGRVVVVGTGPQAVAHAEALAAAGLLGRVRLIGRRPDAAAAAAEQLRDRGIAAAPGTPGDLADADVVACCTSARTPLFDSAVLRAGCRVVAIGSHRPAERELDTALLDRAFVVVEDRATARREAGDVVLAETELGRPVVDAELADLVDGPPPEPGRTAVFKSVGAGWQDLAVAAGLLARRADATGHRAADLPAH</sequence>
<dbReference type="EMBL" id="BMNA01000016">
    <property type="protein sequence ID" value="GGM16343.1"/>
    <property type="molecule type" value="Genomic_DNA"/>
</dbReference>
<dbReference type="PIRSF" id="PIRSF001439">
    <property type="entry name" value="CryM"/>
    <property type="match status" value="1"/>
</dbReference>
<protein>
    <submittedName>
        <fullName evidence="1">Ornithine cyclodeaminase</fullName>
    </submittedName>
</protein>
<dbReference type="PANTHER" id="PTHR13812">
    <property type="entry name" value="KETIMINE REDUCTASE MU-CRYSTALLIN"/>
    <property type="match status" value="1"/>
</dbReference>
<dbReference type="GO" id="GO:0005737">
    <property type="term" value="C:cytoplasm"/>
    <property type="evidence" value="ECO:0007669"/>
    <property type="project" value="TreeGrafter"/>
</dbReference>
<dbReference type="Pfam" id="PF02423">
    <property type="entry name" value="OCD_Mu_crystall"/>
    <property type="match status" value="1"/>
</dbReference>